<dbReference type="SUPFAM" id="SSF81324">
    <property type="entry name" value="Voltage-gated potassium channels"/>
    <property type="match status" value="1"/>
</dbReference>
<evidence type="ECO:0000256" key="7">
    <source>
        <dbReference type="ARBA" id="ARBA00022958"/>
    </source>
</evidence>
<keyword evidence="3" id="KW-0633">Potassium transport</keyword>
<feature type="transmembrane region" description="Helical" evidence="12">
    <location>
        <begin position="160"/>
        <end position="179"/>
    </location>
</feature>
<keyword evidence="2" id="KW-0813">Transport</keyword>
<keyword evidence="11" id="KW-0407">Ion channel</keyword>
<evidence type="ECO:0000256" key="8">
    <source>
        <dbReference type="ARBA" id="ARBA00022989"/>
    </source>
</evidence>
<comment type="subcellular location">
    <subcellularLocation>
        <location evidence="1">Membrane</location>
        <topology evidence="1">Multi-pass membrane protein</topology>
    </subcellularLocation>
</comment>
<evidence type="ECO:0000256" key="3">
    <source>
        <dbReference type="ARBA" id="ARBA00022538"/>
    </source>
</evidence>
<evidence type="ECO:0000313" key="14">
    <source>
        <dbReference type="EMBL" id="AWO01126.1"/>
    </source>
</evidence>
<keyword evidence="7" id="KW-0630">Potassium</keyword>
<name>A0ABM6WB74_9BACT</name>
<sequence length="277" mass="30887">MNPETDNSKGLRPWQVQLHELIYESEKPAGKAFDVALLACILASIVVVMLDSVATLHARYGGFFYALEWTFTGIFTLEYILRLICIRRPLRYTFSFLGIIDLLAIVPTYLSILFVGAQSLMVLRALRLLRIFRIFRLVHFISEMRFLTVAILNSLRKISIFILFVLTVVVILGSVIYLVEDESSGFTSIPQSVYWAIVTITTVGYGDVAPATTVGKLIASFIMLLGYGIIAVPTGIVTTEMALAARNRTQSQQACPSCGKEGHDQDARFCKYCGHQL</sequence>
<evidence type="ECO:0000256" key="4">
    <source>
        <dbReference type="ARBA" id="ARBA00022692"/>
    </source>
</evidence>
<keyword evidence="4 12" id="KW-0812">Transmembrane</keyword>
<evidence type="ECO:0000256" key="12">
    <source>
        <dbReference type="SAM" id="Phobius"/>
    </source>
</evidence>
<keyword evidence="5" id="KW-0631">Potassium channel</keyword>
<evidence type="ECO:0000256" key="9">
    <source>
        <dbReference type="ARBA" id="ARBA00023065"/>
    </source>
</evidence>
<dbReference type="Gene3D" id="1.20.120.350">
    <property type="entry name" value="Voltage-gated potassium channels. Chain C"/>
    <property type="match status" value="1"/>
</dbReference>
<evidence type="ECO:0000256" key="2">
    <source>
        <dbReference type="ARBA" id="ARBA00022448"/>
    </source>
</evidence>
<evidence type="ECO:0000313" key="15">
    <source>
        <dbReference type="Proteomes" id="UP000246099"/>
    </source>
</evidence>
<evidence type="ECO:0000256" key="1">
    <source>
        <dbReference type="ARBA" id="ARBA00004141"/>
    </source>
</evidence>
<dbReference type="EMBL" id="CP029600">
    <property type="protein sequence ID" value="AWO01126.1"/>
    <property type="molecule type" value="Genomic_DNA"/>
</dbReference>
<keyword evidence="9" id="KW-0406">Ion transport</keyword>
<feature type="transmembrane region" description="Helical" evidence="12">
    <location>
        <begin position="217"/>
        <end position="238"/>
    </location>
</feature>
<organism evidence="14 15">
    <name type="scientific">Chitinophaga alhagiae</name>
    <dbReference type="NCBI Taxonomy" id="2203219"/>
    <lineage>
        <taxon>Bacteria</taxon>
        <taxon>Pseudomonadati</taxon>
        <taxon>Bacteroidota</taxon>
        <taxon>Chitinophagia</taxon>
        <taxon>Chitinophagales</taxon>
        <taxon>Chitinophagaceae</taxon>
        <taxon>Chitinophaga</taxon>
    </lineage>
</organism>
<reference evidence="14 15" key="1">
    <citation type="submission" date="2018-05" db="EMBL/GenBank/DDBJ databases">
        <title>Chitinophaga sp. nov., isolated from rhizosphere soil of Alhagi.</title>
        <authorList>
            <person name="Liu Y."/>
        </authorList>
    </citation>
    <scope>NUCLEOTIDE SEQUENCE [LARGE SCALE GENOMIC DNA]</scope>
    <source>
        <strain evidence="14 15">T22</strain>
    </source>
</reference>
<dbReference type="RefSeq" id="WP_119077342.1">
    <property type="nucleotide sequence ID" value="NZ_CP029600.1"/>
</dbReference>
<dbReference type="Proteomes" id="UP000246099">
    <property type="component" value="Chromosome"/>
</dbReference>
<dbReference type="PANTHER" id="PTHR11537:SF254">
    <property type="entry name" value="POTASSIUM VOLTAGE-GATED CHANNEL PROTEIN SHAB"/>
    <property type="match status" value="1"/>
</dbReference>
<feature type="transmembrane region" description="Helical" evidence="12">
    <location>
        <begin position="32"/>
        <end position="50"/>
    </location>
</feature>
<feature type="transmembrane region" description="Helical" evidence="12">
    <location>
        <begin position="134"/>
        <end position="153"/>
    </location>
</feature>
<protein>
    <submittedName>
        <fullName evidence="14">Ion transporter</fullName>
    </submittedName>
</protein>
<keyword evidence="6" id="KW-0851">Voltage-gated channel</keyword>
<feature type="domain" description="Ion transport" evidence="13">
    <location>
        <begin position="31"/>
        <end position="245"/>
    </location>
</feature>
<feature type="transmembrane region" description="Helical" evidence="12">
    <location>
        <begin position="62"/>
        <end position="81"/>
    </location>
</feature>
<dbReference type="InterPro" id="IPR027359">
    <property type="entry name" value="Volt_channel_dom_sf"/>
</dbReference>
<dbReference type="PANTHER" id="PTHR11537">
    <property type="entry name" value="VOLTAGE-GATED POTASSIUM CHANNEL"/>
    <property type="match status" value="1"/>
</dbReference>
<keyword evidence="15" id="KW-1185">Reference proteome</keyword>
<evidence type="ECO:0000256" key="10">
    <source>
        <dbReference type="ARBA" id="ARBA00023136"/>
    </source>
</evidence>
<evidence type="ECO:0000256" key="5">
    <source>
        <dbReference type="ARBA" id="ARBA00022826"/>
    </source>
</evidence>
<keyword evidence="10 12" id="KW-0472">Membrane</keyword>
<dbReference type="InterPro" id="IPR005821">
    <property type="entry name" value="Ion_trans_dom"/>
</dbReference>
<feature type="transmembrane region" description="Helical" evidence="12">
    <location>
        <begin position="93"/>
        <end position="114"/>
    </location>
</feature>
<proteinExistence type="predicted"/>
<keyword evidence="8 12" id="KW-1133">Transmembrane helix</keyword>
<gene>
    <name evidence="14" type="ORF">DLD77_05180</name>
</gene>
<dbReference type="PRINTS" id="PR00169">
    <property type="entry name" value="KCHANNEL"/>
</dbReference>
<dbReference type="Pfam" id="PF00520">
    <property type="entry name" value="Ion_trans"/>
    <property type="match status" value="1"/>
</dbReference>
<evidence type="ECO:0000256" key="11">
    <source>
        <dbReference type="ARBA" id="ARBA00023303"/>
    </source>
</evidence>
<dbReference type="Gene3D" id="1.10.287.70">
    <property type="match status" value="1"/>
</dbReference>
<accession>A0ABM6WB74</accession>
<dbReference type="InterPro" id="IPR028325">
    <property type="entry name" value="VG_K_chnl"/>
</dbReference>
<evidence type="ECO:0000259" key="13">
    <source>
        <dbReference type="Pfam" id="PF00520"/>
    </source>
</evidence>
<evidence type="ECO:0000256" key="6">
    <source>
        <dbReference type="ARBA" id="ARBA00022882"/>
    </source>
</evidence>